<dbReference type="InterPro" id="IPR027304">
    <property type="entry name" value="Trigger_fact/SurA_dom_sf"/>
</dbReference>
<dbReference type="PANTHER" id="PTHR30560:SF3">
    <property type="entry name" value="TRIGGER FACTOR-LIKE PROTEIN TIG, CHLOROPLASTIC"/>
    <property type="match status" value="1"/>
</dbReference>
<dbReference type="Gene3D" id="3.10.50.40">
    <property type="match status" value="1"/>
</dbReference>
<sequence>MAPPAAFVTPAAVAARRGAASSAFAGATRVGRPAPTAAVAPAAARGRSARLPTMKVTIEESELPNSMRGVTIHVTADEVAECYNKVVKDLQKRAAIPGFRAGKVPRKVVLSHFGKATVTASAVEEVIQHTVQQALSSLSVSAIGQAQLAQDVEEIVAKFQPDGPLSFAIKVDVWPEANLTGDYKGLTISAEETAFDETIVDEALEQARRREAFTVLSPADAVAEEGRVAVGSLVGFYRNEDGSRGEQLPDIASGESVEIKLRHGQYMAGFVEGILGMKAGDVRDVPVEFPAESARPELRGVKAIFEVSVSALKDEVLPELNDDFAKSATEHATLDELRADIRQRLGEETDGANEAAINKALEAALVDITEVTLPETLIDDQAKNKFATMMSDFKTKSNMTDEQLKSMITQDSFAAYKKSAHANIVKSLTSNLAITKIAQVEGLEAEPAEVEENMALIKAELKGKPLEDEASVRDKVVGQVLRQKVLKLLKETANVTMTPKPTEEEAAAAAEAAEAAKAPVAAAGEA</sequence>
<dbReference type="Pfam" id="PF05697">
    <property type="entry name" value="Trigger_N"/>
    <property type="match status" value="1"/>
</dbReference>
<feature type="compositionally biased region" description="Low complexity" evidence="8">
    <location>
        <begin position="507"/>
        <end position="526"/>
    </location>
</feature>
<evidence type="ECO:0000259" key="10">
    <source>
        <dbReference type="Pfam" id="PF05697"/>
    </source>
</evidence>
<dbReference type="Gene3D" id="3.30.70.1050">
    <property type="entry name" value="Trigger factor ribosome-binding domain"/>
    <property type="match status" value="1"/>
</dbReference>
<proteinExistence type="inferred from homology"/>
<dbReference type="SUPFAM" id="SSF102735">
    <property type="entry name" value="Trigger factor ribosome-binding domain"/>
    <property type="match status" value="1"/>
</dbReference>
<dbReference type="Gene3D" id="1.10.3120.10">
    <property type="entry name" value="Trigger factor, C-terminal domain"/>
    <property type="match status" value="1"/>
</dbReference>
<keyword evidence="5" id="KW-0143">Chaperone</keyword>
<keyword evidence="6" id="KW-0413">Isomerase</keyword>
<dbReference type="SUPFAM" id="SSF54534">
    <property type="entry name" value="FKBP-like"/>
    <property type="match status" value="1"/>
</dbReference>
<dbReference type="GO" id="GO:0051083">
    <property type="term" value="P:'de novo' cotranslational protein folding"/>
    <property type="evidence" value="ECO:0007669"/>
    <property type="project" value="TreeGrafter"/>
</dbReference>
<dbReference type="GO" id="GO:0043022">
    <property type="term" value="F:ribosome binding"/>
    <property type="evidence" value="ECO:0007669"/>
    <property type="project" value="TreeGrafter"/>
</dbReference>
<dbReference type="FunFam" id="3.30.70.1050:FF:000004">
    <property type="entry name" value="Trigger factor"/>
    <property type="match status" value="1"/>
</dbReference>
<evidence type="ECO:0000256" key="2">
    <source>
        <dbReference type="ARBA" id="ARBA00005464"/>
    </source>
</evidence>
<feature type="domain" description="PPIase FKBP-type" evidence="9">
    <location>
        <begin position="252"/>
        <end position="292"/>
    </location>
</feature>
<dbReference type="Proteomes" id="UP000218209">
    <property type="component" value="Unassembled WGS sequence"/>
</dbReference>
<evidence type="ECO:0000256" key="5">
    <source>
        <dbReference type="ARBA" id="ARBA00023186"/>
    </source>
</evidence>
<dbReference type="SUPFAM" id="SSF109998">
    <property type="entry name" value="Triger factor/SurA peptide-binding domain-like"/>
    <property type="match status" value="1"/>
</dbReference>
<dbReference type="EMBL" id="KV919114">
    <property type="protein sequence ID" value="OSX71690.1"/>
    <property type="molecule type" value="Genomic_DNA"/>
</dbReference>
<evidence type="ECO:0000313" key="13">
    <source>
        <dbReference type="Proteomes" id="UP000218209"/>
    </source>
</evidence>
<feature type="region of interest" description="Disordered" evidence="8">
    <location>
        <begin position="496"/>
        <end position="526"/>
    </location>
</feature>
<comment type="function">
    <text evidence="7">Involved in protein export. Acts as a chaperone by maintaining the newly synthesized protein in an open conformation. Functions as a peptidyl-prolyl cis-trans isomerase.</text>
</comment>
<reference evidence="12 13" key="1">
    <citation type="submission" date="2017-03" db="EMBL/GenBank/DDBJ databases">
        <title>WGS assembly of Porphyra umbilicalis.</title>
        <authorList>
            <person name="Brawley S.H."/>
            <person name="Blouin N.A."/>
            <person name="Ficko-Blean E."/>
            <person name="Wheeler G.L."/>
            <person name="Lohr M."/>
            <person name="Goodson H.V."/>
            <person name="Jenkins J.W."/>
            <person name="Blaby-Haas C.E."/>
            <person name="Helliwell K.E."/>
            <person name="Chan C."/>
            <person name="Marriage T."/>
            <person name="Bhattacharya D."/>
            <person name="Klein A.S."/>
            <person name="Badis Y."/>
            <person name="Brodie J."/>
            <person name="Cao Y."/>
            <person name="Collen J."/>
            <person name="Dittami S.M."/>
            <person name="Gachon C.M."/>
            <person name="Green B.R."/>
            <person name="Karpowicz S."/>
            <person name="Kim J.W."/>
            <person name="Kudahl U."/>
            <person name="Lin S."/>
            <person name="Michel G."/>
            <person name="Mittag M."/>
            <person name="Olson B.J."/>
            <person name="Pangilinan J."/>
            <person name="Peng Y."/>
            <person name="Qiu H."/>
            <person name="Shu S."/>
            <person name="Singer J.T."/>
            <person name="Smith A.G."/>
            <person name="Sprecher B.N."/>
            <person name="Wagner V."/>
            <person name="Wang W."/>
            <person name="Wang Z.-Y."/>
            <person name="Yan J."/>
            <person name="Yarish C."/>
            <person name="Zoeuner-Riek S."/>
            <person name="Zhuang Y."/>
            <person name="Zou Y."/>
            <person name="Lindquist E.A."/>
            <person name="Grimwood J."/>
            <person name="Barry K."/>
            <person name="Rokhsar D.S."/>
            <person name="Schmutz J."/>
            <person name="Stiller J.W."/>
            <person name="Grossman A.R."/>
            <person name="Prochnik S.E."/>
        </authorList>
    </citation>
    <scope>NUCLEOTIDE SEQUENCE [LARGE SCALE GENOMIC DNA]</scope>
    <source>
        <strain evidence="12">4086291</strain>
    </source>
</reference>
<dbReference type="InterPro" id="IPR037041">
    <property type="entry name" value="Trigger_fac_C_sf"/>
</dbReference>
<dbReference type="GO" id="GO:0015031">
    <property type="term" value="P:protein transport"/>
    <property type="evidence" value="ECO:0007669"/>
    <property type="project" value="InterPro"/>
</dbReference>
<dbReference type="InterPro" id="IPR001179">
    <property type="entry name" value="PPIase_FKBP_dom"/>
</dbReference>
<protein>
    <recommendedName>
        <fullName evidence="3">peptidylprolyl isomerase</fullName>
        <ecNumber evidence="3">5.2.1.8</ecNumber>
    </recommendedName>
</protein>
<accession>A0A1X6NT50</accession>
<feature type="domain" description="Trigger factor ribosome-binding bacterial" evidence="10">
    <location>
        <begin position="54"/>
        <end position="206"/>
    </location>
</feature>
<evidence type="ECO:0000256" key="6">
    <source>
        <dbReference type="ARBA" id="ARBA00023235"/>
    </source>
</evidence>
<comment type="similarity">
    <text evidence="2">Belongs to the FKBP-type PPIase family. Tig subfamily.</text>
</comment>
<dbReference type="GO" id="GO:0044183">
    <property type="term" value="F:protein folding chaperone"/>
    <property type="evidence" value="ECO:0007669"/>
    <property type="project" value="TreeGrafter"/>
</dbReference>
<gene>
    <name evidence="12" type="ORF">BU14_0510s0007</name>
</gene>
<dbReference type="InterPro" id="IPR008880">
    <property type="entry name" value="Trigger_fac_C"/>
</dbReference>
<dbReference type="InterPro" id="IPR046357">
    <property type="entry name" value="PPIase_dom_sf"/>
</dbReference>
<dbReference type="EC" id="5.2.1.8" evidence="3"/>
<dbReference type="AlphaFoldDB" id="A0A1X6NT50"/>
<evidence type="ECO:0000259" key="11">
    <source>
        <dbReference type="Pfam" id="PF05698"/>
    </source>
</evidence>
<dbReference type="HAMAP" id="MF_00303">
    <property type="entry name" value="Trigger_factor_Tig"/>
    <property type="match status" value="1"/>
</dbReference>
<dbReference type="OrthoDB" id="3366at2759"/>
<dbReference type="InterPro" id="IPR008881">
    <property type="entry name" value="Trigger_fac_ribosome-bd_bac"/>
</dbReference>
<evidence type="ECO:0000256" key="3">
    <source>
        <dbReference type="ARBA" id="ARBA00013194"/>
    </source>
</evidence>
<evidence type="ECO:0000313" key="12">
    <source>
        <dbReference type="EMBL" id="OSX71690.1"/>
    </source>
</evidence>
<dbReference type="InterPro" id="IPR036611">
    <property type="entry name" value="Trigger_fac_ribosome-bd_sf"/>
</dbReference>
<evidence type="ECO:0000259" key="9">
    <source>
        <dbReference type="Pfam" id="PF00254"/>
    </source>
</evidence>
<dbReference type="Pfam" id="PF00254">
    <property type="entry name" value="FKBP_C"/>
    <property type="match status" value="1"/>
</dbReference>
<dbReference type="Pfam" id="PF05698">
    <property type="entry name" value="Trigger_C"/>
    <property type="match status" value="1"/>
</dbReference>
<dbReference type="GO" id="GO:0043335">
    <property type="term" value="P:protein unfolding"/>
    <property type="evidence" value="ECO:0007669"/>
    <property type="project" value="TreeGrafter"/>
</dbReference>
<comment type="catalytic activity">
    <reaction evidence="1">
        <text>[protein]-peptidylproline (omega=180) = [protein]-peptidylproline (omega=0)</text>
        <dbReference type="Rhea" id="RHEA:16237"/>
        <dbReference type="Rhea" id="RHEA-COMP:10747"/>
        <dbReference type="Rhea" id="RHEA-COMP:10748"/>
        <dbReference type="ChEBI" id="CHEBI:83833"/>
        <dbReference type="ChEBI" id="CHEBI:83834"/>
        <dbReference type="EC" id="5.2.1.8"/>
    </reaction>
</comment>
<evidence type="ECO:0000256" key="7">
    <source>
        <dbReference type="ARBA" id="ARBA00024849"/>
    </source>
</evidence>
<keyword evidence="4" id="KW-0697">Rotamase</keyword>
<evidence type="ECO:0000256" key="1">
    <source>
        <dbReference type="ARBA" id="ARBA00000971"/>
    </source>
</evidence>
<dbReference type="NCBIfam" id="TIGR00115">
    <property type="entry name" value="tig"/>
    <property type="match status" value="1"/>
</dbReference>
<evidence type="ECO:0000256" key="8">
    <source>
        <dbReference type="SAM" id="MobiDB-lite"/>
    </source>
</evidence>
<organism evidence="12 13">
    <name type="scientific">Porphyra umbilicalis</name>
    <name type="common">Purple laver</name>
    <name type="synonym">Red alga</name>
    <dbReference type="NCBI Taxonomy" id="2786"/>
    <lineage>
        <taxon>Eukaryota</taxon>
        <taxon>Rhodophyta</taxon>
        <taxon>Bangiophyceae</taxon>
        <taxon>Bangiales</taxon>
        <taxon>Bangiaceae</taxon>
        <taxon>Porphyra</taxon>
    </lineage>
</organism>
<keyword evidence="13" id="KW-1185">Reference proteome</keyword>
<feature type="domain" description="Trigger factor C-terminal" evidence="11">
    <location>
        <begin position="333"/>
        <end position="490"/>
    </location>
</feature>
<name>A0A1X6NT50_PORUM</name>
<dbReference type="GO" id="GO:0003755">
    <property type="term" value="F:peptidyl-prolyl cis-trans isomerase activity"/>
    <property type="evidence" value="ECO:0007669"/>
    <property type="project" value="UniProtKB-KW"/>
</dbReference>
<evidence type="ECO:0000256" key="4">
    <source>
        <dbReference type="ARBA" id="ARBA00023110"/>
    </source>
</evidence>
<dbReference type="PANTHER" id="PTHR30560">
    <property type="entry name" value="TRIGGER FACTOR CHAPERONE AND PEPTIDYL-PROLYL CIS/TRANS ISOMERASE"/>
    <property type="match status" value="1"/>
</dbReference>
<dbReference type="InterPro" id="IPR005215">
    <property type="entry name" value="Trig_fac"/>
</dbReference>